<feature type="transmembrane region" description="Helical" evidence="1">
    <location>
        <begin position="102"/>
        <end position="120"/>
    </location>
</feature>
<proteinExistence type="predicted"/>
<dbReference type="Proteomes" id="UP000623608">
    <property type="component" value="Unassembled WGS sequence"/>
</dbReference>
<name>A0A919TSR0_9ACTN</name>
<feature type="transmembrane region" description="Helical" evidence="1">
    <location>
        <begin position="46"/>
        <end position="69"/>
    </location>
</feature>
<dbReference type="AlphaFoldDB" id="A0A919TSR0"/>
<evidence type="ECO:0000313" key="3">
    <source>
        <dbReference type="Proteomes" id="UP000623608"/>
    </source>
</evidence>
<accession>A0A919TSR0</accession>
<protein>
    <submittedName>
        <fullName evidence="2">Uncharacterized protein</fullName>
    </submittedName>
</protein>
<keyword evidence="3" id="KW-1185">Reference proteome</keyword>
<feature type="transmembrane region" description="Helical" evidence="1">
    <location>
        <begin position="76"/>
        <end position="96"/>
    </location>
</feature>
<keyword evidence="1" id="KW-0812">Transmembrane</keyword>
<organism evidence="2 3">
    <name type="scientific">Paractinoplanes tereljensis</name>
    <dbReference type="NCBI Taxonomy" id="571912"/>
    <lineage>
        <taxon>Bacteria</taxon>
        <taxon>Bacillati</taxon>
        <taxon>Actinomycetota</taxon>
        <taxon>Actinomycetes</taxon>
        <taxon>Micromonosporales</taxon>
        <taxon>Micromonosporaceae</taxon>
        <taxon>Paractinoplanes</taxon>
    </lineage>
</organism>
<keyword evidence="1" id="KW-0472">Membrane</keyword>
<evidence type="ECO:0000256" key="1">
    <source>
        <dbReference type="SAM" id="Phobius"/>
    </source>
</evidence>
<comment type="caution">
    <text evidence="2">The sequence shown here is derived from an EMBL/GenBank/DDBJ whole genome shotgun (WGS) entry which is preliminary data.</text>
</comment>
<evidence type="ECO:0000313" key="2">
    <source>
        <dbReference type="EMBL" id="GIF21648.1"/>
    </source>
</evidence>
<dbReference type="RefSeq" id="WP_203808435.1">
    <property type="nucleotide sequence ID" value="NZ_BOMY01000031.1"/>
</dbReference>
<reference evidence="2" key="1">
    <citation type="submission" date="2021-01" db="EMBL/GenBank/DDBJ databases">
        <title>Whole genome shotgun sequence of Actinoplanes tereljensis NBRC 105297.</title>
        <authorList>
            <person name="Komaki H."/>
            <person name="Tamura T."/>
        </authorList>
    </citation>
    <scope>NUCLEOTIDE SEQUENCE</scope>
    <source>
        <strain evidence="2">NBRC 105297</strain>
    </source>
</reference>
<dbReference type="EMBL" id="BOMY01000031">
    <property type="protein sequence ID" value="GIF21648.1"/>
    <property type="molecule type" value="Genomic_DNA"/>
</dbReference>
<sequence>MIARKAVTAGVLTFLGLTAVGGGVAILVGATPPSGWLENVPLIHGWTIPGLVLTAGFGAGSLLTAAAVLREHPWSRAATGLDGLGLVAWIALEFAYLPDISWLQWLYAAVGIALLLLAALN</sequence>
<gene>
    <name evidence="2" type="ORF">Ate02nite_43780</name>
</gene>
<keyword evidence="1" id="KW-1133">Transmembrane helix</keyword>